<gene>
    <name evidence="1" type="ORF">ANN_27145</name>
</gene>
<dbReference type="Proteomes" id="UP001148838">
    <property type="component" value="Unassembled WGS sequence"/>
</dbReference>
<proteinExistence type="predicted"/>
<evidence type="ECO:0000313" key="1">
    <source>
        <dbReference type="EMBL" id="KAJ4426331.1"/>
    </source>
</evidence>
<protein>
    <submittedName>
        <fullName evidence="1">Uncharacterized protein</fullName>
    </submittedName>
</protein>
<name>A0ABQ8RXC4_PERAM</name>
<comment type="caution">
    <text evidence="1">The sequence shown here is derived from an EMBL/GenBank/DDBJ whole genome shotgun (WGS) entry which is preliminary data.</text>
</comment>
<dbReference type="EMBL" id="JAJSOF020000040">
    <property type="protein sequence ID" value="KAJ4426331.1"/>
    <property type="molecule type" value="Genomic_DNA"/>
</dbReference>
<organism evidence="1 2">
    <name type="scientific">Periplaneta americana</name>
    <name type="common">American cockroach</name>
    <name type="synonym">Blatta americana</name>
    <dbReference type="NCBI Taxonomy" id="6978"/>
    <lineage>
        <taxon>Eukaryota</taxon>
        <taxon>Metazoa</taxon>
        <taxon>Ecdysozoa</taxon>
        <taxon>Arthropoda</taxon>
        <taxon>Hexapoda</taxon>
        <taxon>Insecta</taxon>
        <taxon>Pterygota</taxon>
        <taxon>Neoptera</taxon>
        <taxon>Polyneoptera</taxon>
        <taxon>Dictyoptera</taxon>
        <taxon>Blattodea</taxon>
        <taxon>Blattoidea</taxon>
        <taxon>Blattidae</taxon>
        <taxon>Blattinae</taxon>
        <taxon>Periplaneta</taxon>
    </lineage>
</organism>
<sequence>MDAEETVLNRIENKSLKRFGHLMRMGEDRWPKQIYQWKPPGRRGKGRPKKLGTTKYILSKLGTWGLVSLNVAKRPDFNVNKLPLPAQRYCQVCYKSGSWLEQRNDNIMKLVAPPLVAITAATLSGMLSTSLCRISIGKRRHSSCNMALGQRKLAASPETSIAGPIRPKVLNGIEIRTLCRRVQP</sequence>
<reference evidence="1 2" key="1">
    <citation type="journal article" date="2022" name="Allergy">
        <title>Genome assembly and annotation of Periplaneta americana reveal a comprehensive cockroach allergen profile.</title>
        <authorList>
            <person name="Wang L."/>
            <person name="Xiong Q."/>
            <person name="Saelim N."/>
            <person name="Wang L."/>
            <person name="Nong W."/>
            <person name="Wan A.T."/>
            <person name="Shi M."/>
            <person name="Liu X."/>
            <person name="Cao Q."/>
            <person name="Hui J.H.L."/>
            <person name="Sookrung N."/>
            <person name="Leung T.F."/>
            <person name="Tungtrongchitr A."/>
            <person name="Tsui S.K.W."/>
        </authorList>
    </citation>
    <scope>NUCLEOTIDE SEQUENCE [LARGE SCALE GENOMIC DNA]</scope>
    <source>
        <strain evidence="1">PWHHKU_190912</strain>
    </source>
</reference>
<accession>A0ABQ8RXC4</accession>
<evidence type="ECO:0000313" key="2">
    <source>
        <dbReference type="Proteomes" id="UP001148838"/>
    </source>
</evidence>
<keyword evidence="2" id="KW-1185">Reference proteome</keyword>